<protein>
    <submittedName>
        <fullName evidence="2">Uncharacterized protein</fullName>
    </submittedName>
</protein>
<evidence type="ECO:0000313" key="2">
    <source>
        <dbReference type="EMBL" id="AMO36653.1"/>
    </source>
</evidence>
<evidence type="ECO:0000313" key="3">
    <source>
        <dbReference type="Proteomes" id="UP000036902"/>
    </source>
</evidence>
<dbReference type="Proteomes" id="UP000036902">
    <property type="component" value="Chromosome"/>
</dbReference>
<feature type="signal peptide" evidence="1">
    <location>
        <begin position="1"/>
        <end position="20"/>
    </location>
</feature>
<sequence>MKRIITGLALSIALVGPAAAACVGSGSLRTCMDDSGNTYTVQRLGNTTYVDGSNPNGSRWSQESTTIGNTTFHNGTAADGGSWNGTTTRIGNTVINSGTDSDGNPYSSSCYGRFCD</sequence>
<feature type="chain" id="PRO_5007797985" evidence="1">
    <location>
        <begin position="21"/>
        <end position="116"/>
    </location>
</feature>
<reference evidence="3" key="1">
    <citation type="submission" date="2016-03" db="EMBL/GenBank/DDBJ databases">
        <authorList>
            <person name="Ma C."/>
            <person name="Zhou S."/>
            <person name="Yang G."/>
        </authorList>
    </citation>
    <scope>NUCLEOTIDE SEQUENCE [LARGE SCALE GENOMIC DNA]</scope>
    <source>
        <strain evidence="3">SgZ-1</strain>
    </source>
</reference>
<proteinExistence type="predicted"/>
<dbReference type="AlphaFoldDB" id="A0A127K3W7"/>
<dbReference type="PROSITE" id="PS51257">
    <property type="entry name" value="PROKAR_LIPOPROTEIN"/>
    <property type="match status" value="1"/>
</dbReference>
<keyword evidence="3" id="KW-1185">Reference proteome</keyword>
<organism evidence="2 3">
    <name type="scientific">Thauera humireducens</name>
    <dbReference type="NCBI Taxonomy" id="1134435"/>
    <lineage>
        <taxon>Bacteria</taxon>
        <taxon>Pseudomonadati</taxon>
        <taxon>Pseudomonadota</taxon>
        <taxon>Betaproteobacteria</taxon>
        <taxon>Rhodocyclales</taxon>
        <taxon>Zoogloeaceae</taxon>
        <taxon>Thauera</taxon>
    </lineage>
</organism>
<dbReference type="RefSeq" id="WP_048703064.1">
    <property type="nucleotide sequence ID" value="NZ_CP014646.1"/>
</dbReference>
<name>A0A127K3W7_9RHOO</name>
<gene>
    <name evidence="2" type="ORF">AC731_006685</name>
</gene>
<keyword evidence="1" id="KW-0732">Signal</keyword>
<dbReference type="STRING" id="1134435.AC731_006685"/>
<dbReference type="KEGG" id="thu:AC731_006685"/>
<accession>A0A127K3W7</accession>
<evidence type="ECO:0000256" key="1">
    <source>
        <dbReference type="SAM" id="SignalP"/>
    </source>
</evidence>
<dbReference type="EMBL" id="CP014646">
    <property type="protein sequence ID" value="AMO36653.1"/>
    <property type="molecule type" value="Genomic_DNA"/>
</dbReference>